<name>A0A9Q7SE64_9MYCO</name>
<gene>
    <name evidence="1" type="ORF">SAMEA2275694_02639</name>
</gene>
<evidence type="ECO:0000313" key="2">
    <source>
        <dbReference type="Proteomes" id="UP000185183"/>
    </source>
</evidence>
<evidence type="ECO:0000313" key="1">
    <source>
        <dbReference type="EMBL" id="SHX43210.1"/>
    </source>
</evidence>
<proteinExistence type="predicted"/>
<organism evidence="1 2">
    <name type="scientific">Mycobacteroides abscessus subsp. bolletii</name>
    <dbReference type="NCBI Taxonomy" id="319705"/>
    <lineage>
        <taxon>Bacteria</taxon>
        <taxon>Bacillati</taxon>
        <taxon>Actinomycetota</taxon>
        <taxon>Actinomycetes</taxon>
        <taxon>Mycobacteriales</taxon>
        <taxon>Mycobacteriaceae</taxon>
        <taxon>Mycobacteroides</taxon>
        <taxon>Mycobacteroides abscessus</taxon>
    </lineage>
</organism>
<dbReference type="Proteomes" id="UP000185183">
    <property type="component" value="Unassembled WGS sequence"/>
</dbReference>
<comment type="caution">
    <text evidence="1">The sequence shown here is derived from an EMBL/GenBank/DDBJ whole genome shotgun (WGS) entry which is preliminary data.</text>
</comment>
<reference evidence="1 2" key="1">
    <citation type="submission" date="2016-11" db="EMBL/GenBank/DDBJ databases">
        <authorList>
            <consortium name="Pathogen Informatics"/>
        </authorList>
    </citation>
    <scope>NUCLEOTIDE SEQUENCE [LARGE SCALE GENOMIC DNA]</scope>
    <source>
        <strain evidence="1 2">968</strain>
    </source>
</reference>
<dbReference type="EMBL" id="FSFA01000003">
    <property type="protein sequence ID" value="SHX43210.1"/>
    <property type="molecule type" value="Genomic_DNA"/>
</dbReference>
<sequence length="160" mass="17447">MSAPVPPPTYATAVELATYMQTTFDAGQQATADQLLGFAALLIRNEYRDIDSRTPPIDPGLPKLVSLELVSRKMIEISTRGAKSITEAMDDITYTEVHDGRFGGLALDAWALQLLSPTDSSSGQRAFGVRTIGPTAQVPNNPWDQQSCDGFAYEVYPFPY</sequence>
<dbReference type="AlphaFoldDB" id="A0A9Q7SE64"/>
<dbReference type="RefSeq" id="WP_074357497.1">
    <property type="nucleotide sequence ID" value="NZ_FSCP01000001.1"/>
</dbReference>
<accession>A0A9Q7SE64</accession>
<protein>
    <submittedName>
        <fullName evidence="1">Uncharacterized protein</fullName>
    </submittedName>
</protein>